<dbReference type="SUPFAM" id="SSF46785">
    <property type="entry name" value="Winged helix' DNA-binding domain"/>
    <property type="match status" value="1"/>
</dbReference>
<accession>A0A0R3LKV1</accession>
<keyword evidence="3" id="KW-0805">Transcription regulation</keyword>
<protein>
    <recommendedName>
        <fullName evidence="6">HTH lysR-type domain-containing protein</fullName>
    </recommendedName>
</protein>
<dbReference type="RefSeq" id="WP_057836689.1">
    <property type="nucleotide sequence ID" value="NZ_LLXZ01000113.1"/>
</dbReference>
<sequence>MRKIPPFTTIRAFEAVSRHESVTQAATELNVSHSAISQQLRLLEGYFSRKLVRRVGNRIELTPAARSYAQDVRKSLELLAVASEDFASSGSAHRIRVNATPSFAMRWLIPRIAAFQRQNPRIDIRLETSNTDDFESSVDQSDLVIRRYPMKKAGLACRHLLDDEAVAVCSPVLLSELKIRHVKDLLRCPLLHMKSRISAWPDWFRKAGIDVGQTPRGQVFDHFFLCIEAAINGYGIALVPEALVSLDIAERRLGTLFPQSRIIGSGFYGLFNPSTREARSVEQFIAWLTQERSRLTPREDVDWT</sequence>
<dbReference type="PROSITE" id="PS50931">
    <property type="entry name" value="HTH_LYSR"/>
    <property type="match status" value="1"/>
</dbReference>
<dbReference type="Pfam" id="PF00126">
    <property type="entry name" value="HTH_1"/>
    <property type="match status" value="1"/>
</dbReference>
<dbReference type="OrthoDB" id="9793571at2"/>
<keyword evidence="4" id="KW-0238">DNA-binding</keyword>
<comment type="caution">
    <text evidence="7">The sequence shown here is derived from an EMBL/GenBank/DDBJ whole genome shotgun (WGS) entry which is preliminary data.</text>
</comment>
<evidence type="ECO:0000313" key="8">
    <source>
        <dbReference type="Proteomes" id="UP000050863"/>
    </source>
</evidence>
<dbReference type="Gene3D" id="3.40.190.10">
    <property type="entry name" value="Periplasmic binding protein-like II"/>
    <property type="match status" value="2"/>
</dbReference>
<feature type="domain" description="HTH lysR-type" evidence="6">
    <location>
        <begin position="5"/>
        <end position="62"/>
    </location>
</feature>
<evidence type="ECO:0000256" key="2">
    <source>
        <dbReference type="ARBA" id="ARBA00009437"/>
    </source>
</evidence>
<comment type="function">
    <text evidence="1">NodD regulates the expression of the nodABCFE genes which encode other nodulation proteins. NodD is also a negative regulator of its own expression. Binds flavonoids as inducers.</text>
</comment>
<keyword evidence="5" id="KW-0804">Transcription</keyword>
<comment type="similarity">
    <text evidence="2">Belongs to the LysR transcriptional regulatory family.</text>
</comment>
<dbReference type="CDD" id="cd08432">
    <property type="entry name" value="PBP2_GcdR_TrpI_HvrB_AmpR_like"/>
    <property type="match status" value="1"/>
</dbReference>
<evidence type="ECO:0000256" key="1">
    <source>
        <dbReference type="ARBA" id="ARBA00003502"/>
    </source>
</evidence>
<dbReference type="Proteomes" id="UP000050863">
    <property type="component" value="Unassembled WGS sequence"/>
</dbReference>
<dbReference type="InterPro" id="IPR036388">
    <property type="entry name" value="WH-like_DNA-bd_sf"/>
</dbReference>
<evidence type="ECO:0000313" key="7">
    <source>
        <dbReference type="EMBL" id="KRR06445.1"/>
    </source>
</evidence>
<dbReference type="InterPro" id="IPR000847">
    <property type="entry name" value="LysR_HTH_N"/>
</dbReference>
<name>A0A0R3LKV1_9BRAD</name>
<dbReference type="FunFam" id="3.40.190.10:FF:000017">
    <property type="entry name" value="Glycine cleavage system transcriptional activator"/>
    <property type="match status" value="1"/>
</dbReference>
<dbReference type="SUPFAM" id="SSF53850">
    <property type="entry name" value="Periplasmic binding protein-like II"/>
    <property type="match status" value="1"/>
</dbReference>
<keyword evidence="8" id="KW-1185">Reference proteome</keyword>
<dbReference type="PANTHER" id="PTHR30537">
    <property type="entry name" value="HTH-TYPE TRANSCRIPTIONAL REGULATOR"/>
    <property type="match status" value="1"/>
</dbReference>
<dbReference type="PANTHER" id="PTHR30537:SF74">
    <property type="entry name" value="HTH-TYPE TRANSCRIPTIONAL REGULATOR TRPI"/>
    <property type="match status" value="1"/>
</dbReference>
<reference evidence="7 8" key="1">
    <citation type="submission" date="2014-03" db="EMBL/GenBank/DDBJ databases">
        <title>Bradyrhizobium valentinum sp. nov., isolated from effective nodules of Lupinus mariae-josephae, a lupine endemic of basic-lime soils in Eastern Spain.</title>
        <authorList>
            <person name="Duran D."/>
            <person name="Rey L."/>
            <person name="Navarro A."/>
            <person name="Busquets A."/>
            <person name="Imperial J."/>
            <person name="Ruiz-Argueso T."/>
        </authorList>
    </citation>
    <scope>NUCLEOTIDE SEQUENCE [LARGE SCALE GENOMIC DNA]</scope>
    <source>
        <strain evidence="7 8">PAC68</strain>
    </source>
</reference>
<dbReference type="Pfam" id="PF03466">
    <property type="entry name" value="LysR_substrate"/>
    <property type="match status" value="1"/>
</dbReference>
<dbReference type="STRING" id="280332.CQ12_16575"/>
<dbReference type="Gene3D" id="1.10.10.10">
    <property type="entry name" value="Winged helix-like DNA-binding domain superfamily/Winged helix DNA-binding domain"/>
    <property type="match status" value="1"/>
</dbReference>
<proteinExistence type="inferred from homology"/>
<evidence type="ECO:0000259" key="6">
    <source>
        <dbReference type="PROSITE" id="PS50931"/>
    </source>
</evidence>
<organism evidence="7 8">
    <name type="scientific">Bradyrhizobium jicamae</name>
    <dbReference type="NCBI Taxonomy" id="280332"/>
    <lineage>
        <taxon>Bacteria</taxon>
        <taxon>Pseudomonadati</taxon>
        <taxon>Pseudomonadota</taxon>
        <taxon>Alphaproteobacteria</taxon>
        <taxon>Hyphomicrobiales</taxon>
        <taxon>Nitrobacteraceae</taxon>
        <taxon>Bradyrhizobium</taxon>
    </lineage>
</organism>
<gene>
    <name evidence="7" type="ORF">CQ12_16575</name>
</gene>
<dbReference type="GO" id="GO:0043565">
    <property type="term" value="F:sequence-specific DNA binding"/>
    <property type="evidence" value="ECO:0007669"/>
    <property type="project" value="TreeGrafter"/>
</dbReference>
<dbReference type="InterPro" id="IPR005119">
    <property type="entry name" value="LysR_subst-bd"/>
</dbReference>
<dbReference type="GO" id="GO:0006351">
    <property type="term" value="P:DNA-templated transcription"/>
    <property type="evidence" value="ECO:0007669"/>
    <property type="project" value="TreeGrafter"/>
</dbReference>
<dbReference type="InterPro" id="IPR058163">
    <property type="entry name" value="LysR-type_TF_proteobact-type"/>
</dbReference>
<dbReference type="GO" id="GO:0003700">
    <property type="term" value="F:DNA-binding transcription factor activity"/>
    <property type="evidence" value="ECO:0007669"/>
    <property type="project" value="InterPro"/>
</dbReference>
<dbReference type="EMBL" id="LLXZ01000113">
    <property type="protein sequence ID" value="KRR06445.1"/>
    <property type="molecule type" value="Genomic_DNA"/>
</dbReference>
<dbReference type="InterPro" id="IPR036390">
    <property type="entry name" value="WH_DNA-bd_sf"/>
</dbReference>
<dbReference type="AlphaFoldDB" id="A0A0R3LKV1"/>
<evidence type="ECO:0000256" key="5">
    <source>
        <dbReference type="ARBA" id="ARBA00023163"/>
    </source>
</evidence>
<evidence type="ECO:0000256" key="3">
    <source>
        <dbReference type="ARBA" id="ARBA00023015"/>
    </source>
</evidence>
<evidence type="ECO:0000256" key="4">
    <source>
        <dbReference type="ARBA" id="ARBA00023125"/>
    </source>
</evidence>